<name>A0A1B6QJH0_SORBI</name>
<sequence>MFLSLMYLFLTTFSVPGARTRGPTSQRASHDRRMAREAGEKIPIPFPCTSWLTVAVKIAYNAGPDASREPARGSSAGWRSR</sequence>
<dbReference type="InParanoid" id="A0A1B6QJH0"/>
<organism evidence="3 4">
    <name type="scientific">Sorghum bicolor</name>
    <name type="common">Sorghum</name>
    <name type="synonym">Sorghum vulgare</name>
    <dbReference type="NCBI Taxonomy" id="4558"/>
    <lineage>
        <taxon>Eukaryota</taxon>
        <taxon>Viridiplantae</taxon>
        <taxon>Streptophyta</taxon>
        <taxon>Embryophyta</taxon>
        <taxon>Tracheophyta</taxon>
        <taxon>Spermatophyta</taxon>
        <taxon>Magnoliopsida</taxon>
        <taxon>Liliopsida</taxon>
        <taxon>Poales</taxon>
        <taxon>Poaceae</taxon>
        <taxon>PACMAD clade</taxon>
        <taxon>Panicoideae</taxon>
        <taxon>Andropogonodae</taxon>
        <taxon>Andropogoneae</taxon>
        <taxon>Sorghinae</taxon>
        <taxon>Sorghum</taxon>
    </lineage>
</organism>
<evidence type="ECO:0000313" key="4">
    <source>
        <dbReference type="Proteomes" id="UP000000768"/>
    </source>
</evidence>
<reference evidence="4" key="2">
    <citation type="journal article" date="2018" name="Plant J.">
        <title>The Sorghum bicolor reference genome: improved assembly, gene annotations, a transcriptome atlas, and signatures of genome organization.</title>
        <authorList>
            <person name="McCormick R.F."/>
            <person name="Truong S.K."/>
            <person name="Sreedasyam A."/>
            <person name="Jenkins J."/>
            <person name="Shu S."/>
            <person name="Sims D."/>
            <person name="Kennedy M."/>
            <person name="Amirebrahimi M."/>
            <person name="Weers B.D."/>
            <person name="McKinley B."/>
            <person name="Mattison A."/>
            <person name="Morishige D.T."/>
            <person name="Grimwood J."/>
            <person name="Schmutz J."/>
            <person name="Mullet J.E."/>
        </authorList>
    </citation>
    <scope>NUCLEOTIDE SEQUENCE [LARGE SCALE GENOMIC DNA]</scope>
    <source>
        <strain evidence="4">cv. BTx623</strain>
    </source>
</reference>
<feature type="compositionally biased region" description="Basic and acidic residues" evidence="1">
    <location>
        <begin position="28"/>
        <end position="38"/>
    </location>
</feature>
<keyword evidence="4" id="KW-1185">Reference proteome</keyword>
<dbReference type="Proteomes" id="UP000000768">
    <property type="component" value="Chromosome 1"/>
</dbReference>
<dbReference type="AlphaFoldDB" id="A0A1B6QJH0"/>
<evidence type="ECO:0000256" key="1">
    <source>
        <dbReference type="SAM" id="MobiDB-lite"/>
    </source>
</evidence>
<reference evidence="3 4" key="1">
    <citation type="journal article" date="2009" name="Nature">
        <title>The Sorghum bicolor genome and the diversification of grasses.</title>
        <authorList>
            <person name="Paterson A.H."/>
            <person name="Bowers J.E."/>
            <person name="Bruggmann R."/>
            <person name="Dubchak I."/>
            <person name="Grimwood J."/>
            <person name="Gundlach H."/>
            <person name="Haberer G."/>
            <person name="Hellsten U."/>
            <person name="Mitros T."/>
            <person name="Poliakov A."/>
            <person name="Schmutz J."/>
            <person name="Spannagl M."/>
            <person name="Tang H."/>
            <person name="Wang X."/>
            <person name="Wicker T."/>
            <person name="Bharti A.K."/>
            <person name="Chapman J."/>
            <person name="Feltus F.A."/>
            <person name="Gowik U."/>
            <person name="Grigoriev I.V."/>
            <person name="Lyons E."/>
            <person name="Maher C.A."/>
            <person name="Martis M."/>
            <person name="Narechania A."/>
            <person name="Otillar R.P."/>
            <person name="Penning B.W."/>
            <person name="Salamov A.A."/>
            <person name="Wang Y."/>
            <person name="Zhang L."/>
            <person name="Carpita N.C."/>
            <person name="Freeling M."/>
            <person name="Gingle A.R."/>
            <person name="Hash C.T."/>
            <person name="Keller B."/>
            <person name="Klein P."/>
            <person name="Kresovich S."/>
            <person name="McCann M.C."/>
            <person name="Ming R."/>
            <person name="Peterson D.G."/>
            <person name="Mehboob-ur-Rahman"/>
            <person name="Ware D."/>
            <person name="Westhoff P."/>
            <person name="Mayer K.F."/>
            <person name="Messing J."/>
            <person name="Rokhsar D.S."/>
        </authorList>
    </citation>
    <scope>NUCLEOTIDE SEQUENCE [LARGE SCALE GENOMIC DNA]</scope>
    <source>
        <strain evidence="4">cv. BTx623</strain>
    </source>
</reference>
<feature type="region of interest" description="Disordered" evidence="1">
    <location>
        <begin position="19"/>
        <end position="38"/>
    </location>
</feature>
<proteinExistence type="predicted"/>
<dbReference type="EMBL" id="CM000760">
    <property type="protein sequence ID" value="KXG38066.1"/>
    <property type="molecule type" value="Genomic_DNA"/>
</dbReference>
<feature type="signal peptide" evidence="2">
    <location>
        <begin position="1"/>
        <end position="20"/>
    </location>
</feature>
<evidence type="ECO:0000256" key="2">
    <source>
        <dbReference type="SAM" id="SignalP"/>
    </source>
</evidence>
<evidence type="ECO:0000313" key="3">
    <source>
        <dbReference type="EMBL" id="KXG38066.1"/>
    </source>
</evidence>
<gene>
    <name evidence="3" type="ORF">SORBI_3001G174400</name>
</gene>
<evidence type="ECO:0008006" key="5">
    <source>
        <dbReference type="Google" id="ProtNLM"/>
    </source>
</evidence>
<accession>A0A1B6QJH0</accession>
<protein>
    <recommendedName>
        <fullName evidence="5">Secreted protein</fullName>
    </recommendedName>
</protein>
<dbReference type="Gramene" id="KXG38066">
    <property type="protein sequence ID" value="KXG38066"/>
    <property type="gene ID" value="SORBI_3001G174400"/>
</dbReference>
<feature type="chain" id="PRO_5008589717" description="Secreted protein" evidence="2">
    <location>
        <begin position="21"/>
        <end position="81"/>
    </location>
</feature>
<keyword evidence="2" id="KW-0732">Signal</keyword>